<dbReference type="Proteomes" id="UP000187203">
    <property type="component" value="Unassembled WGS sequence"/>
</dbReference>
<reference evidence="3" key="1">
    <citation type="submission" date="2013-09" db="EMBL/GenBank/DDBJ databases">
        <title>Corchorus olitorius genome sequencing.</title>
        <authorList>
            <person name="Alam M."/>
            <person name="Haque M.S."/>
            <person name="Islam M.S."/>
            <person name="Emdad E.M."/>
            <person name="Islam M.M."/>
            <person name="Ahmed B."/>
            <person name="Halim A."/>
            <person name="Hossen Q.M.M."/>
            <person name="Hossain M.Z."/>
            <person name="Ahmed R."/>
            <person name="Khan M.M."/>
            <person name="Islam R."/>
            <person name="Rashid M.M."/>
            <person name="Khan S.A."/>
            <person name="Rahman M.S."/>
            <person name="Alam M."/>
            <person name="Yahiya A.S."/>
            <person name="Khan M.S."/>
            <person name="Azam M.S."/>
            <person name="Haque T."/>
            <person name="Lashkar M.Z.H."/>
            <person name="Akhand A.I."/>
            <person name="Morshed G."/>
            <person name="Roy S."/>
            <person name="Uddin K.S."/>
            <person name="Rabeya T."/>
            <person name="Hossain A.S."/>
            <person name="Chowdhury A."/>
            <person name="Snigdha A.R."/>
            <person name="Mortoza M.S."/>
            <person name="Matin S.A."/>
            <person name="Hoque S.M.E."/>
            <person name="Islam M.K."/>
            <person name="Roy D.K."/>
            <person name="Haider R."/>
            <person name="Moosa M.M."/>
            <person name="Elias S.M."/>
            <person name="Hasan A.M."/>
            <person name="Jahan S."/>
            <person name="Shafiuddin M."/>
            <person name="Mahmood N."/>
            <person name="Shommy N.S."/>
        </authorList>
    </citation>
    <scope>NUCLEOTIDE SEQUENCE [LARGE SCALE GENOMIC DNA]</scope>
    <source>
        <strain evidence="3">cv. O-4</strain>
    </source>
</reference>
<dbReference type="STRING" id="93759.A0A1R3J0J0"/>
<organism evidence="2 3">
    <name type="scientific">Corchorus olitorius</name>
    <dbReference type="NCBI Taxonomy" id="93759"/>
    <lineage>
        <taxon>Eukaryota</taxon>
        <taxon>Viridiplantae</taxon>
        <taxon>Streptophyta</taxon>
        <taxon>Embryophyta</taxon>
        <taxon>Tracheophyta</taxon>
        <taxon>Spermatophyta</taxon>
        <taxon>Magnoliopsida</taxon>
        <taxon>eudicotyledons</taxon>
        <taxon>Gunneridae</taxon>
        <taxon>Pentapetalae</taxon>
        <taxon>rosids</taxon>
        <taxon>malvids</taxon>
        <taxon>Malvales</taxon>
        <taxon>Malvaceae</taxon>
        <taxon>Grewioideae</taxon>
        <taxon>Apeibeae</taxon>
        <taxon>Corchorus</taxon>
    </lineage>
</organism>
<dbReference type="EMBL" id="AWUE01017097">
    <property type="protein sequence ID" value="OMO88344.1"/>
    <property type="molecule type" value="Genomic_DNA"/>
</dbReference>
<sequence length="381" mass="44205">MSTINQDWGNQGNKKVELIEDLWGRGLSSELLELLLSKLKFVVDIQKFHAVCKMWRSITVSPPRQPPSPLPYADSSFPLLFQFNRRDDSKYRILHPLYKYTWDLEFPPQLTERDFPPEFIGDSKRIQFSKYGWSLIMALWDPFPDLFLFNPLTREIKKFPTPPFFHGDTRCMFFTCPPSQPDCLVFAISDCSIYVHKLGEADWKKHDLNGKMDPSFKPICPPILYHGLCYCLDSNGNMGVFDMQDIEHSWTVHHRVLLPDILRARLIALVEHNGQLLVVLIKEERRHKLIYIPYIHKLDLKTKSCEPMQSLGNNALFISYGASFSQRAIVSGTGNKLFVPLFKNNTDSYMFYSLATSKYHSFFNNLSSDLSSDIRSSWLPM</sequence>
<name>A0A1R3J0J0_9ROSI</name>
<feature type="domain" description="KIB1-4 beta-propeller" evidence="1">
    <location>
        <begin position="123"/>
        <end position="330"/>
    </location>
</feature>
<comment type="caution">
    <text evidence="2">The sequence shown here is derived from an EMBL/GenBank/DDBJ whole genome shotgun (WGS) entry which is preliminary data.</text>
</comment>
<evidence type="ECO:0000313" key="2">
    <source>
        <dbReference type="EMBL" id="OMO88344.1"/>
    </source>
</evidence>
<gene>
    <name evidence="2" type="ORF">COLO4_20290</name>
</gene>
<protein>
    <recommendedName>
        <fullName evidence="1">KIB1-4 beta-propeller domain-containing protein</fullName>
    </recommendedName>
</protein>
<proteinExistence type="predicted"/>
<dbReference type="PANTHER" id="PTHR33127">
    <property type="entry name" value="TRANSMEMBRANE PROTEIN"/>
    <property type="match status" value="1"/>
</dbReference>
<dbReference type="AlphaFoldDB" id="A0A1R3J0J0"/>
<dbReference type="PANTHER" id="PTHR33127:SF5">
    <property type="entry name" value="TRANSMEMBRANE PROTEIN"/>
    <property type="match status" value="1"/>
</dbReference>
<evidence type="ECO:0000259" key="1">
    <source>
        <dbReference type="Pfam" id="PF03478"/>
    </source>
</evidence>
<dbReference type="OrthoDB" id="1863935at2759"/>
<dbReference type="InterPro" id="IPR005174">
    <property type="entry name" value="KIB1-4_b-propeller"/>
</dbReference>
<keyword evidence="3" id="KW-1185">Reference proteome</keyword>
<accession>A0A1R3J0J0</accession>
<dbReference type="Pfam" id="PF03478">
    <property type="entry name" value="Beta-prop_KIB1-4"/>
    <property type="match status" value="1"/>
</dbReference>
<evidence type="ECO:0000313" key="3">
    <source>
        <dbReference type="Proteomes" id="UP000187203"/>
    </source>
</evidence>